<feature type="coiled-coil region" evidence="1">
    <location>
        <begin position="666"/>
        <end position="700"/>
    </location>
</feature>
<dbReference type="PANTHER" id="PTHR47490:SF2">
    <property type="entry name" value="PROTEIN BLISTER"/>
    <property type="match status" value="1"/>
</dbReference>
<feature type="compositionally biased region" description="Polar residues" evidence="2">
    <location>
        <begin position="574"/>
        <end position="595"/>
    </location>
</feature>
<feature type="compositionally biased region" description="Polar residues" evidence="2">
    <location>
        <begin position="25"/>
        <end position="36"/>
    </location>
</feature>
<comment type="caution">
    <text evidence="3">The sequence shown here is derived from an EMBL/GenBank/DDBJ whole genome shotgun (WGS) entry which is preliminary data.</text>
</comment>
<reference evidence="3 4" key="1">
    <citation type="submission" date="2018-10" db="EMBL/GenBank/DDBJ databases">
        <title>A high-quality apple genome assembly.</title>
        <authorList>
            <person name="Hu J."/>
        </authorList>
    </citation>
    <scope>NUCLEOTIDE SEQUENCE [LARGE SCALE GENOMIC DNA]</scope>
    <source>
        <strain evidence="4">cv. HFTH1</strain>
        <tissue evidence="3">Young leaf</tissue>
    </source>
</reference>
<proteinExistence type="predicted"/>
<dbReference type="AlphaFoldDB" id="A0A498HM11"/>
<feature type="compositionally biased region" description="Polar residues" evidence="2">
    <location>
        <begin position="274"/>
        <end position="291"/>
    </location>
</feature>
<dbReference type="PANTHER" id="PTHR47490">
    <property type="entry name" value="PROTEIN BLISTER"/>
    <property type="match status" value="1"/>
</dbReference>
<accession>A0A498HM11</accession>
<evidence type="ECO:0000313" key="4">
    <source>
        <dbReference type="Proteomes" id="UP000290289"/>
    </source>
</evidence>
<feature type="region of interest" description="Disordered" evidence="2">
    <location>
        <begin position="252"/>
        <end position="348"/>
    </location>
</feature>
<feature type="region of interest" description="Disordered" evidence="2">
    <location>
        <begin position="51"/>
        <end position="82"/>
    </location>
</feature>
<keyword evidence="4" id="KW-1185">Reference proteome</keyword>
<name>A0A498HM11_MALDO</name>
<dbReference type="Gene3D" id="1.10.287.1490">
    <property type="match status" value="1"/>
</dbReference>
<dbReference type="GO" id="GO:0040008">
    <property type="term" value="P:regulation of growth"/>
    <property type="evidence" value="ECO:0007669"/>
    <property type="project" value="InterPro"/>
</dbReference>
<dbReference type="EMBL" id="RDQH01000342">
    <property type="protein sequence ID" value="RXH71324.1"/>
    <property type="molecule type" value="Genomic_DNA"/>
</dbReference>
<evidence type="ECO:0000313" key="3">
    <source>
        <dbReference type="EMBL" id="RXH71324.1"/>
    </source>
</evidence>
<feature type="non-terminal residue" evidence="3">
    <location>
        <position position="1"/>
    </location>
</feature>
<protein>
    <submittedName>
        <fullName evidence="3">Uncharacterized protein</fullName>
    </submittedName>
</protein>
<evidence type="ECO:0000256" key="2">
    <source>
        <dbReference type="SAM" id="MobiDB-lite"/>
    </source>
</evidence>
<feature type="coiled-coil region" evidence="1">
    <location>
        <begin position="407"/>
        <end position="574"/>
    </location>
</feature>
<sequence>SSNEKQSLETEHVRVTASDGAGTSDGPSSAFTETSSVLLNNDSNAIDFLQKNEQASVDNNTHSSPSTSEFNAYSGDQVQKHADQEYQRYGVLGFGGPLAVNNRHGTNGISNDFEKYTGALGGTTSDQSIAPRPQANQYFAGNTSHSSSYGRNEFQSKEHITSLMDSGSSHPSVAKISSQNSVSTLLQSEASNVSIVSGGPAPSSLYEDLVEPSPSIRGFASEVGKNIRGSSEDLSDSLSYKFGEGKLSSFASSISSGQSAPVQTYESMGGFGSDSRSSSNHASLYSVTPETNSRRSRPSFLDSLNVSKTSSGTVSQQPEPEGPFMSNSSKSSGMNFLGSSPFHKPSMDDDTVRPFLKFESGAPHASEPSMKSSLSPNAWMDQQRPTVEGNSMERKHEFYSPNQNEDFSALEQHIEDLTQEKFSLQRALEASRALAESLAAENSSLTESYNQQRTVVDQLKSDLENIQEEIKHQLVELDAVRNEYANAQLECNAADERAKLLASEVIGLEEKALRLRSSELKLERQLENSQAEILSYKKRMSSLEKDRSDLQSTINALQEEKKLLQSMLRKASTSGNKVDVSKSTTNNKDVSTSTEDLVEENEDAIPDTLGQEGGDASSFPMLPENGQSTFDISSVNLPPDQMQTVENISTLISELALEKEELIQSLASESSQCSKLKELNNELSRKLEAQTQRLELLTAQSMANENTLVRQPTPVDMSYNAPYADEGDEVVERVLGWIMKLFPGGPSKRRTTNGVIHSPVNNFFFFFVSPVIRAFIIDLFWAAILVDFLYFPKIHEQTTQSSKDLTDIIFKFPGRKSPLKAIHMIESVLDRDDPVYWDFLSFCLYLPKSKGIIVNMFEELEPPTILLAIAEGLCKFHALGDVGEGCEFHGVGRSVAFAEAEVSSATGFGGEAVGEEPVVFRGRLLDEGDFIPVEIEQTGGTPKESLIVLVAPEQKSVKNIRWH</sequence>
<organism evidence="3 4">
    <name type="scientific">Malus domestica</name>
    <name type="common">Apple</name>
    <name type="synonym">Pyrus malus</name>
    <dbReference type="NCBI Taxonomy" id="3750"/>
    <lineage>
        <taxon>Eukaryota</taxon>
        <taxon>Viridiplantae</taxon>
        <taxon>Streptophyta</taxon>
        <taxon>Embryophyta</taxon>
        <taxon>Tracheophyta</taxon>
        <taxon>Spermatophyta</taxon>
        <taxon>Magnoliopsida</taxon>
        <taxon>eudicotyledons</taxon>
        <taxon>Gunneridae</taxon>
        <taxon>Pentapetalae</taxon>
        <taxon>rosids</taxon>
        <taxon>fabids</taxon>
        <taxon>Rosales</taxon>
        <taxon>Rosaceae</taxon>
        <taxon>Amygdaloideae</taxon>
        <taxon>Maleae</taxon>
        <taxon>Malus</taxon>
    </lineage>
</organism>
<evidence type="ECO:0000256" key="1">
    <source>
        <dbReference type="SAM" id="Coils"/>
    </source>
</evidence>
<dbReference type="Gene3D" id="3.40.50.2000">
    <property type="entry name" value="Glycogen Phosphorylase B"/>
    <property type="match status" value="1"/>
</dbReference>
<feature type="region of interest" description="Disordered" evidence="2">
    <location>
        <begin position="574"/>
        <end position="600"/>
    </location>
</feature>
<feature type="compositionally biased region" description="Basic and acidic residues" evidence="2">
    <location>
        <begin position="1"/>
        <end position="14"/>
    </location>
</feature>
<feature type="compositionally biased region" description="Polar residues" evidence="2">
    <location>
        <begin position="325"/>
        <end position="338"/>
    </location>
</feature>
<dbReference type="SUPFAM" id="SSF53756">
    <property type="entry name" value="UDP-Glycosyltransferase/glycogen phosphorylase"/>
    <property type="match status" value="1"/>
</dbReference>
<feature type="compositionally biased region" description="Polar residues" evidence="2">
    <location>
        <begin position="51"/>
        <end position="77"/>
    </location>
</feature>
<keyword evidence="1" id="KW-0175">Coiled coil</keyword>
<feature type="compositionally biased region" description="Polar residues" evidence="2">
    <location>
        <begin position="302"/>
        <end position="318"/>
    </location>
</feature>
<dbReference type="InterPro" id="IPR044194">
    <property type="entry name" value="BLISTER"/>
</dbReference>
<feature type="region of interest" description="Disordered" evidence="2">
    <location>
        <begin position="1"/>
        <end position="36"/>
    </location>
</feature>
<gene>
    <name evidence="3" type="ORF">DVH24_018679</name>
</gene>
<dbReference type="Proteomes" id="UP000290289">
    <property type="component" value="Chromosome 16"/>
</dbReference>